<feature type="transmembrane region" description="Helical" evidence="1">
    <location>
        <begin position="7"/>
        <end position="24"/>
    </location>
</feature>
<feature type="transmembrane region" description="Helical" evidence="1">
    <location>
        <begin position="44"/>
        <end position="65"/>
    </location>
</feature>
<dbReference type="AlphaFoldDB" id="A0A3A8E9F6"/>
<sequence>MNNKDFLICLLLSVFVLFAVKFFWKWANGGFNNIAVWEWMSRGFSFGLGMCAAFLVALLVFKLVAGN</sequence>
<evidence type="ECO:0000313" key="2">
    <source>
        <dbReference type="EMBL" id="RKG31477.1"/>
    </source>
</evidence>
<keyword evidence="1" id="KW-0812">Transmembrane</keyword>
<proteinExistence type="predicted"/>
<keyword evidence="1" id="KW-1133">Transmembrane helix</keyword>
<evidence type="ECO:0000313" key="3">
    <source>
        <dbReference type="Proteomes" id="UP000282388"/>
    </source>
</evidence>
<dbReference type="OrthoDB" id="9957769at2"/>
<protein>
    <submittedName>
        <fullName evidence="2">Uncharacterized protein</fullName>
    </submittedName>
</protein>
<dbReference type="Proteomes" id="UP000282388">
    <property type="component" value="Unassembled WGS sequence"/>
</dbReference>
<dbReference type="EMBL" id="RAXV01000015">
    <property type="protein sequence ID" value="RKG31477.1"/>
    <property type="molecule type" value="Genomic_DNA"/>
</dbReference>
<accession>A0A3A8E9F6</accession>
<reference evidence="2 3" key="1">
    <citation type="submission" date="2018-09" db="EMBL/GenBank/DDBJ databases">
        <title>The draft genome of Acinetobacter spp. strains.</title>
        <authorList>
            <person name="Qin J."/>
            <person name="Feng Y."/>
            <person name="Zong Z."/>
        </authorList>
    </citation>
    <scope>NUCLEOTIDE SEQUENCE [LARGE SCALE GENOMIC DNA]</scope>
    <source>
        <strain evidence="2 3">WCHAc060012</strain>
    </source>
</reference>
<dbReference type="RefSeq" id="WP_120402442.1">
    <property type="nucleotide sequence ID" value="NZ_RAXV01000015.1"/>
</dbReference>
<evidence type="ECO:0000256" key="1">
    <source>
        <dbReference type="SAM" id="Phobius"/>
    </source>
</evidence>
<keyword evidence="1" id="KW-0472">Membrane</keyword>
<keyword evidence="3" id="KW-1185">Reference proteome</keyword>
<gene>
    <name evidence="2" type="ORF">D7V32_08415</name>
</gene>
<comment type="caution">
    <text evidence="2">The sequence shown here is derived from an EMBL/GenBank/DDBJ whole genome shotgun (WGS) entry which is preliminary data.</text>
</comment>
<organism evidence="2 3">
    <name type="scientific">Acinetobacter tianfuensis</name>
    <dbReference type="NCBI Taxonomy" id="2419603"/>
    <lineage>
        <taxon>Bacteria</taxon>
        <taxon>Pseudomonadati</taxon>
        <taxon>Pseudomonadota</taxon>
        <taxon>Gammaproteobacteria</taxon>
        <taxon>Moraxellales</taxon>
        <taxon>Moraxellaceae</taxon>
        <taxon>Acinetobacter</taxon>
    </lineage>
</organism>
<name>A0A3A8E9F6_9GAMM</name>